<comment type="caution">
    <text evidence="8">The sequence shown here is derived from an EMBL/GenBank/DDBJ whole genome shotgun (WGS) entry which is preliminary data.</text>
</comment>
<keyword evidence="6" id="KW-1133">Transmembrane helix</keyword>
<dbReference type="STRING" id="34508.A0A4U5MCZ6"/>
<keyword evidence="9" id="KW-1185">Reference proteome</keyword>
<accession>A0A4U5MCZ6</accession>
<gene>
    <name evidence="8" type="ORF">L596_023213</name>
</gene>
<evidence type="ECO:0000256" key="5">
    <source>
        <dbReference type="SAM" id="Coils"/>
    </source>
</evidence>
<dbReference type="InterPro" id="IPR001841">
    <property type="entry name" value="Znf_RING"/>
</dbReference>
<protein>
    <recommendedName>
        <fullName evidence="7">RING-type domain-containing protein</fullName>
    </recommendedName>
</protein>
<keyword evidence="5" id="KW-0175">Coiled coil</keyword>
<evidence type="ECO:0000313" key="9">
    <source>
        <dbReference type="Proteomes" id="UP000298663"/>
    </source>
</evidence>
<dbReference type="GO" id="GO:0006301">
    <property type="term" value="P:DNA damage tolerance"/>
    <property type="evidence" value="ECO:0007669"/>
    <property type="project" value="InterPro"/>
</dbReference>
<keyword evidence="2 4" id="KW-0863">Zinc-finger</keyword>
<sequence>MDSSKQKANPYSQTVSHGHVELHEELDEPNAVLVNAESLKCPTCYEFFRNAPVVLACGHSFCNDCLDRMKTLTVGRLIRCPMCRQEAVPAQVRNYAIGQIVDSAEKYAETSITESQASQNLKFKNEQLKDETNKLRTQRAQHQEEAPSPWVIGGLGALAGAVGVGLMWMLTSGNKKKDRRGQ</sequence>
<evidence type="ECO:0000256" key="6">
    <source>
        <dbReference type="SAM" id="Phobius"/>
    </source>
</evidence>
<dbReference type="GO" id="GO:0061630">
    <property type="term" value="F:ubiquitin protein ligase activity"/>
    <property type="evidence" value="ECO:0007669"/>
    <property type="project" value="InterPro"/>
</dbReference>
<dbReference type="Proteomes" id="UP000298663">
    <property type="component" value="Unassembled WGS sequence"/>
</dbReference>
<feature type="transmembrane region" description="Helical" evidence="6">
    <location>
        <begin position="150"/>
        <end position="170"/>
    </location>
</feature>
<evidence type="ECO:0000256" key="3">
    <source>
        <dbReference type="ARBA" id="ARBA00022833"/>
    </source>
</evidence>
<dbReference type="PROSITE" id="PS00518">
    <property type="entry name" value="ZF_RING_1"/>
    <property type="match status" value="1"/>
</dbReference>
<evidence type="ECO:0000259" key="7">
    <source>
        <dbReference type="PROSITE" id="PS50089"/>
    </source>
</evidence>
<dbReference type="GO" id="GO:0006513">
    <property type="term" value="P:protein monoubiquitination"/>
    <property type="evidence" value="ECO:0007669"/>
    <property type="project" value="InterPro"/>
</dbReference>
<dbReference type="GO" id="GO:0003697">
    <property type="term" value="F:single-stranded DNA binding"/>
    <property type="evidence" value="ECO:0007669"/>
    <property type="project" value="InterPro"/>
</dbReference>
<dbReference type="InterPro" id="IPR013083">
    <property type="entry name" value="Znf_RING/FYVE/PHD"/>
</dbReference>
<feature type="coiled-coil region" evidence="5">
    <location>
        <begin position="118"/>
        <end position="145"/>
    </location>
</feature>
<organism evidence="8 9">
    <name type="scientific">Steinernema carpocapsae</name>
    <name type="common">Entomopathogenic nematode</name>
    <dbReference type="NCBI Taxonomy" id="34508"/>
    <lineage>
        <taxon>Eukaryota</taxon>
        <taxon>Metazoa</taxon>
        <taxon>Ecdysozoa</taxon>
        <taxon>Nematoda</taxon>
        <taxon>Chromadorea</taxon>
        <taxon>Rhabditida</taxon>
        <taxon>Tylenchina</taxon>
        <taxon>Panagrolaimomorpha</taxon>
        <taxon>Strongyloidoidea</taxon>
        <taxon>Steinernematidae</taxon>
        <taxon>Steinernema</taxon>
    </lineage>
</organism>
<evidence type="ECO:0000313" key="8">
    <source>
        <dbReference type="EMBL" id="TKR66996.1"/>
    </source>
</evidence>
<keyword evidence="6" id="KW-0472">Membrane</keyword>
<dbReference type="SUPFAM" id="SSF57850">
    <property type="entry name" value="RING/U-box"/>
    <property type="match status" value="1"/>
</dbReference>
<dbReference type="PROSITE" id="PS50089">
    <property type="entry name" value="ZF_RING_2"/>
    <property type="match status" value="1"/>
</dbReference>
<dbReference type="AlphaFoldDB" id="A0A4U5MCZ6"/>
<dbReference type="Pfam" id="PF14634">
    <property type="entry name" value="zf-RING_5"/>
    <property type="match status" value="1"/>
</dbReference>
<dbReference type="OrthoDB" id="5792560at2759"/>
<dbReference type="Gene3D" id="3.30.40.10">
    <property type="entry name" value="Zinc/RING finger domain, C3HC4 (zinc finger)"/>
    <property type="match status" value="1"/>
</dbReference>
<evidence type="ECO:0000256" key="4">
    <source>
        <dbReference type="PROSITE-ProRule" id="PRU00175"/>
    </source>
</evidence>
<dbReference type="InterPro" id="IPR039577">
    <property type="entry name" value="Rad18"/>
</dbReference>
<keyword evidence="6" id="KW-0812">Transmembrane</keyword>
<dbReference type="SMART" id="SM00184">
    <property type="entry name" value="RING"/>
    <property type="match status" value="1"/>
</dbReference>
<dbReference type="EMBL" id="AZBU02000008">
    <property type="protein sequence ID" value="TKR66996.1"/>
    <property type="molecule type" value="Genomic_DNA"/>
</dbReference>
<dbReference type="PANTHER" id="PTHR14134">
    <property type="entry name" value="E3 UBIQUITIN-PROTEIN LIGASE RAD18"/>
    <property type="match status" value="1"/>
</dbReference>
<reference evidence="8 9" key="2">
    <citation type="journal article" date="2019" name="G3 (Bethesda)">
        <title>Hybrid Assembly of the Genome of the Entomopathogenic Nematode Steinernema carpocapsae Identifies the X-Chromosome.</title>
        <authorList>
            <person name="Serra L."/>
            <person name="Macchietto M."/>
            <person name="Macias-Munoz A."/>
            <person name="McGill C.J."/>
            <person name="Rodriguez I.M."/>
            <person name="Rodriguez B."/>
            <person name="Murad R."/>
            <person name="Mortazavi A."/>
        </authorList>
    </citation>
    <scope>NUCLEOTIDE SEQUENCE [LARGE SCALE GENOMIC DNA]</scope>
    <source>
        <strain evidence="8 9">ALL</strain>
    </source>
</reference>
<reference evidence="8 9" key="1">
    <citation type="journal article" date="2015" name="Genome Biol.">
        <title>Comparative genomics of Steinernema reveals deeply conserved gene regulatory networks.</title>
        <authorList>
            <person name="Dillman A.R."/>
            <person name="Macchietto M."/>
            <person name="Porter C.F."/>
            <person name="Rogers A."/>
            <person name="Williams B."/>
            <person name="Antoshechkin I."/>
            <person name="Lee M.M."/>
            <person name="Goodwin Z."/>
            <person name="Lu X."/>
            <person name="Lewis E.E."/>
            <person name="Goodrich-Blair H."/>
            <person name="Stock S.P."/>
            <person name="Adams B.J."/>
            <person name="Sternberg P.W."/>
            <person name="Mortazavi A."/>
        </authorList>
    </citation>
    <scope>NUCLEOTIDE SEQUENCE [LARGE SCALE GENOMIC DNA]</scope>
    <source>
        <strain evidence="8 9">ALL</strain>
    </source>
</reference>
<proteinExistence type="predicted"/>
<evidence type="ECO:0000256" key="2">
    <source>
        <dbReference type="ARBA" id="ARBA00022771"/>
    </source>
</evidence>
<keyword evidence="3" id="KW-0862">Zinc</keyword>
<evidence type="ECO:0000256" key="1">
    <source>
        <dbReference type="ARBA" id="ARBA00022723"/>
    </source>
</evidence>
<keyword evidence="1" id="KW-0479">Metal-binding</keyword>
<dbReference type="InterPro" id="IPR017907">
    <property type="entry name" value="Znf_RING_CS"/>
</dbReference>
<dbReference type="GO" id="GO:0008270">
    <property type="term" value="F:zinc ion binding"/>
    <property type="evidence" value="ECO:0007669"/>
    <property type="project" value="UniProtKB-KW"/>
</dbReference>
<feature type="domain" description="RING-type" evidence="7">
    <location>
        <begin position="41"/>
        <end position="84"/>
    </location>
</feature>
<dbReference type="CDD" id="cd16564">
    <property type="entry name" value="RING-HC_RNF222"/>
    <property type="match status" value="1"/>
</dbReference>
<name>A0A4U5MCZ6_STECR</name>